<dbReference type="PROSITE" id="PS51257">
    <property type="entry name" value="PROKAR_LIPOPROTEIN"/>
    <property type="match status" value="1"/>
</dbReference>
<reference evidence="2" key="2">
    <citation type="submission" date="2021-04" db="EMBL/GenBank/DDBJ databases">
        <authorList>
            <person name="Gilroy R."/>
        </authorList>
    </citation>
    <scope>NUCLEOTIDE SEQUENCE</scope>
    <source>
        <strain evidence="2">ChiHecec3B27-8219</strain>
    </source>
</reference>
<sequence>MTIRKAIYLMALTALCTLAISCGDSENNGQGEDLRLYGAETQTLSVKVESVGEAQPISGRAANESFINSITPIQTINKVVVVIVNGHDGQVVAKKTIMGWSDTNNQASHPYYEGDKRGRMTDITLRGDERLKTGMEYIAYAVGCHEGTYGGYEPFGDIEPGDRLNRTETATKPDGELAAELFAGAQTVVNENGKLVNKSKSPDESGAATVTLRRQVGGTFGYFTHIPTQVNGVPVASVRMASPKAYKTVIMAGFRSQEDPDDFNVERVVNGSNERTVYDAAMHGQTADEAFMIYRIDLKNWFPGNTTDPELPYDKNGDGYLDGADTNWQLSDYLKDTGLKVERGAIYGSRYLIATEMTAEDVARGLATFELQLLDKDGHILKYWPVEMRDEERLTLPRSVVTLAEDGKTVNITRLTTPESSLTYSIMRNNLYTLGEKNSSQTYGEDSPIRLADEEVLVMDVNPEWQAFDAIIFN</sequence>
<keyword evidence="1" id="KW-0732">Signal</keyword>
<evidence type="ECO:0008006" key="4">
    <source>
        <dbReference type="Google" id="ProtNLM"/>
    </source>
</evidence>
<accession>A0A9D2JWU3</accession>
<feature type="chain" id="PRO_5039029552" description="Lipoprotein" evidence="1">
    <location>
        <begin position="22"/>
        <end position="474"/>
    </location>
</feature>
<evidence type="ECO:0000313" key="3">
    <source>
        <dbReference type="Proteomes" id="UP000824055"/>
    </source>
</evidence>
<evidence type="ECO:0000313" key="2">
    <source>
        <dbReference type="EMBL" id="HIZ69563.1"/>
    </source>
</evidence>
<gene>
    <name evidence="2" type="ORF">H9966_06765</name>
</gene>
<name>A0A9D2JWU3_9BACT</name>
<feature type="signal peptide" evidence="1">
    <location>
        <begin position="1"/>
        <end position="21"/>
    </location>
</feature>
<evidence type="ECO:0000256" key="1">
    <source>
        <dbReference type="SAM" id="SignalP"/>
    </source>
</evidence>
<dbReference type="AlphaFoldDB" id="A0A9D2JWU3"/>
<dbReference type="Proteomes" id="UP000824055">
    <property type="component" value="Unassembled WGS sequence"/>
</dbReference>
<proteinExistence type="predicted"/>
<protein>
    <recommendedName>
        <fullName evidence="4">Lipoprotein</fullName>
    </recommendedName>
</protein>
<comment type="caution">
    <text evidence="2">The sequence shown here is derived from an EMBL/GenBank/DDBJ whole genome shotgun (WGS) entry which is preliminary data.</text>
</comment>
<dbReference type="EMBL" id="DXBE01000050">
    <property type="protein sequence ID" value="HIZ69563.1"/>
    <property type="molecule type" value="Genomic_DNA"/>
</dbReference>
<reference evidence="2" key="1">
    <citation type="journal article" date="2021" name="PeerJ">
        <title>Extensive microbial diversity within the chicken gut microbiome revealed by metagenomics and culture.</title>
        <authorList>
            <person name="Gilroy R."/>
            <person name="Ravi A."/>
            <person name="Getino M."/>
            <person name="Pursley I."/>
            <person name="Horton D.L."/>
            <person name="Alikhan N.F."/>
            <person name="Baker D."/>
            <person name="Gharbi K."/>
            <person name="Hall N."/>
            <person name="Watson M."/>
            <person name="Adriaenssens E.M."/>
            <person name="Foster-Nyarko E."/>
            <person name="Jarju S."/>
            <person name="Secka A."/>
            <person name="Antonio M."/>
            <person name="Oren A."/>
            <person name="Chaudhuri R.R."/>
            <person name="La Ragione R."/>
            <person name="Hildebrand F."/>
            <person name="Pallen M.J."/>
        </authorList>
    </citation>
    <scope>NUCLEOTIDE SEQUENCE</scope>
    <source>
        <strain evidence="2">ChiHecec3B27-8219</strain>
    </source>
</reference>
<organism evidence="2 3">
    <name type="scientific">Candidatus Prevotella avicola</name>
    <dbReference type="NCBI Taxonomy" id="2838738"/>
    <lineage>
        <taxon>Bacteria</taxon>
        <taxon>Pseudomonadati</taxon>
        <taxon>Bacteroidota</taxon>
        <taxon>Bacteroidia</taxon>
        <taxon>Bacteroidales</taxon>
        <taxon>Prevotellaceae</taxon>
        <taxon>Prevotella</taxon>
    </lineage>
</organism>